<gene>
    <name evidence="3" type="ORF">GO998_13005</name>
</gene>
<dbReference type="Pfam" id="PF01337">
    <property type="entry name" value="Barstar"/>
    <property type="match status" value="1"/>
</dbReference>
<dbReference type="EMBL" id="CP046729">
    <property type="protein sequence ID" value="QUP54589.1"/>
    <property type="molecule type" value="Genomic_DNA"/>
</dbReference>
<accession>A0ABX7ZI82</accession>
<dbReference type="InterPro" id="IPR000468">
    <property type="entry name" value="Barstar"/>
</dbReference>
<name>A0ABX7ZI82_9RALS</name>
<dbReference type="InterPro" id="IPR035905">
    <property type="entry name" value="Barstar-like_sf"/>
</dbReference>
<evidence type="ECO:0000313" key="3">
    <source>
        <dbReference type="EMBL" id="QUP54589.1"/>
    </source>
</evidence>
<comment type="similarity">
    <text evidence="1">Belongs to the barstar family.</text>
</comment>
<evidence type="ECO:0000259" key="2">
    <source>
        <dbReference type="Pfam" id="PF01337"/>
    </source>
</evidence>
<feature type="domain" description="Barstar (barnase inhibitor)" evidence="2">
    <location>
        <begin position="3"/>
        <end position="79"/>
    </location>
</feature>
<dbReference type="SUPFAM" id="SSF52038">
    <property type="entry name" value="Barstar-related"/>
    <property type="match status" value="1"/>
</dbReference>
<protein>
    <submittedName>
        <fullName evidence="3">Barnase inhibitor</fullName>
    </submittedName>
</protein>
<organism evidence="3 4">
    <name type="scientific">Ralstonia syzygii</name>
    <dbReference type="NCBI Taxonomy" id="28097"/>
    <lineage>
        <taxon>Bacteria</taxon>
        <taxon>Pseudomonadati</taxon>
        <taxon>Pseudomonadota</taxon>
        <taxon>Betaproteobacteria</taxon>
        <taxon>Burkholderiales</taxon>
        <taxon>Burkholderiaceae</taxon>
        <taxon>Ralstonia</taxon>
        <taxon>Ralstonia solanacearum species complex</taxon>
    </lineage>
</organism>
<sequence length="95" mass="10904">MNVDLMGENIKSEADFHRQLAQSLDVEAFYGFNCDALWDLLSAGIERPLKLTWRNSASSKANMGESFEIIVSILERVKLQDEKFGWVDRFTYILA</sequence>
<evidence type="ECO:0000313" key="4">
    <source>
        <dbReference type="Proteomes" id="UP000677898"/>
    </source>
</evidence>
<evidence type="ECO:0000256" key="1">
    <source>
        <dbReference type="ARBA" id="ARBA00006845"/>
    </source>
</evidence>
<dbReference type="Proteomes" id="UP000677898">
    <property type="component" value="Chromosome"/>
</dbReference>
<dbReference type="RefSeq" id="WP_211903822.1">
    <property type="nucleotide sequence ID" value="NZ_CP046729.1"/>
</dbReference>
<dbReference type="Gene3D" id="3.30.370.10">
    <property type="entry name" value="Barstar-like"/>
    <property type="match status" value="1"/>
</dbReference>
<proteinExistence type="inferred from homology"/>
<reference evidence="3 4" key="1">
    <citation type="journal article" date="2021" name="Phytopathology">
        <title>Complete genome sequence of Ralstonia syzygii subsp. indonesiensis strain LLRS-1, isolated from wilted tobacco in China.</title>
        <authorList>
            <person name="Lu C.H."/>
            <person name="Li J.Y."/>
            <person name="Mi M.G."/>
            <person name="Lin Z.L."/>
            <person name="Jiang N."/>
            <person name="Gai X."/>
            <person name="Ma J.H."/>
            <person name="Lei L.P."/>
            <person name="Xia Z.Y."/>
        </authorList>
    </citation>
    <scope>NUCLEOTIDE SEQUENCE [LARGE SCALE GENOMIC DNA]</scope>
    <source>
        <strain evidence="3 4">LLRS-1</strain>
    </source>
</reference>
<keyword evidence="4" id="KW-1185">Reference proteome</keyword>